<keyword evidence="10" id="KW-1185">Reference proteome</keyword>
<dbReference type="Gene3D" id="3.40.50.300">
    <property type="entry name" value="P-loop containing nucleotide triphosphate hydrolases"/>
    <property type="match status" value="3"/>
</dbReference>
<feature type="domain" description="DNA2/NAM7 helicase helicase" evidence="6">
    <location>
        <begin position="262"/>
        <end position="432"/>
    </location>
</feature>
<dbReference type="Gramene" id="OQU82203">
    <property type="protein sequence ID" value="OQU82203"/>
    <property type="gene ID" value="SORBI_3006G190950"/>
</dbReference>
<feature type="domain" description="DNA2/NAM7 helicase-like C-terminal" evidence="7">
    <location>
        <begin position="732"/>
        <end position="928"/>
    </location>
</feature>
<proteinExistence type="predicted"/>
<dbReference type="InterPro" id="IPR045055">
    <property type="entry name" value="DNA2/NAM7-like"/>
</dbReference>
<dbReference type="InParanoid" id="A0A1Z5REM5"/>
<evidence type="ECO:0000259" key="8">
    <source>
        <dbReference type="Pfam" id="PF20073"/>
    </source>
</evidence>
<dbReference type="InterPro" id="IPR027417">
    <property type="entry name" value="P-loop_NTPase"/>
</dbReference>
<dbReference type="Proteomes" id="UP000000768">
    <property type="component" value="Chromosome 6"/>
</dbReference>
<dbReference type="SUPFAM" id="SSF52540">
    <property type="entry name" value="P-loop containing nucleoside triphosphate hydrolases"/>
    <property type="match status" value="1"/>
</dbReference>
<dbReference type="FunCoup" id="A0A1Z5REM5">
    <property type="interactions" value="6"/>
</dbReference>
<dbReference type="PANTHER" id="PTHR10887:SF461">
    <property type="entry name" value="OS04G0582000 PROTEIN"/>
    <property type="match status" value="1"/>
</dbReference>
<protein>
    <recommendedName>
        <fullName evidence="11">DNA2/NAM7 helicase-like C-terminal domain-containing protein</fullName>
    </recommendedName>
</protein>
<keyword evidence="4" id="KW-0067">ATP-binding</keyword>
<keyword evidence="2" id="KW-0378">Hydrolase</keyword>
<dbReference type="CDD" id="cd18808">
    <property type="entry name" value="SF1_C_Upf1"/>
    <property type="match status" value="1"/>
</dbReference>
<dbReference type="Pfam" id="PF13087">
    <property type="entry name" value="AAA_12"/>
    <property type="match status" value="1"/>
</dbReference>
<dbReference type="GO" id="GO:0005524">
    <property type="term" value="F:ATP binding"/>
    <property type="evidence" value="ECO:0007669"/>
    <property type="project" value="UniProtKB-KW"/>
</dbReference>
<organism evidence="9 10">
    <name type="scientific">Sorghum bicolor</name>
    <name type="common">Sorghum</name>
    <name type="synonym">Sorghum vulgare</name>
    <dbReference type="NCBI Taxonomy" id="4558"/>
    <lineage>
        <taxon>Eukaryota</taxon>
        <taxon>Viridiplantae</taxon>
        <taxon>Streptophyta</taxon>
        <taxon>Embryophyta</taxon>
        <taxon>Tracheophyta</taxon>
        <taxon>Spermatophyta</taxon>
        <taxon>Magnoliopsida</taxon>
        <taxon>Liliopsida</taxon>
        <taxon>Poales</taxon>
        <taxon>Poaceae</taxon>
        <taxon>PACMAD clade</taxon>
        <taxon>Panicoideae</taxon>
        <taxon>Andropogonodae</taxon>
        <taxon>Andropogoneae</taxon>
        <taxon>Sorghinae</taxon>
        <taxon>Sorghum</taxon>
    </lineage>
</organism>
<dbReference type="InterPro" id="IPR041679">
    <property type="entry name" value="DNA2/NAM7-like_C"/>
</dbReference>
<dbReference type="Pfam" id="PF20073">
    <property type="entry name" value="DUF6469"/>
    <property type="match status" value="1"/>
</dbReference>
<name>A0A1Z5REM5_SORBI</name>
<dbReference type="GO" id="GO:0005694">
    <property type="term" value="C:chromosome"/>
    <property type="evidence" value="ECO:0007669"/>
    <property type="project" value="UniProtKB-ARBA"/>
</dbReference>
<dbReference type="FunFam" id="3.40.50.300:FF:000326">
    <property type="entry name" value="P-loop containing nucleoside triphosphate hydrolase"/>
    <property type="match status" value="1"/>
</dbReference>
<keyword evidence="1" id="KW-0547">Nucleotide-binding</keyword>
<dbReference type="EMBL" id="CM000765">
    <property type="protein sequence ID" value="OQU82203.1"/>
    <property type="molecule type" value="Genomic_DNA"/>
</dbReference>
<accession>A0A1Z5REM5</accession>
<dbReference type="GO" id="GO:0016787">
    <property type="term" value="F:hydrolase activity"/>
    <property type="evidence" value="ECO:0007669"/>
    <property type="project" value="UniProtKB-KW"/>
</dbReference>
<evidence type="ECO:0000256" key="3">
    <source>
        <dbReference type="ARBA" id="ARBA00022806"/>
    </source>
</evidence>
<feature type="compositionally biased region" description="Acidic residues" evidence="5">
    <location>
        <begin position="455"/>
        <end position="489"/>
    </location>
</feature>
<dbReference type="PANTHER" id="PTHR10887">
    <property type="entry name" value="DNA2/NAM7 HELICASE FAMILY"/>
    <property type="match status" value="1"/>
</dbReference>
<dbReference type="OMA" id="TKYCHHE"/>
<dbReference type="AlphaFoldDB" id="A0A1Z5REM5"/>
<evidence type="ECO:0008006" key="11">
    <source>
        <dbReference type="Google" id="ProtNLM"/>
    </source>
</evidence>
<dbReference type="InterPro" id="IPR047187">
    <property type="entry name" value="SF1_C_Upf1"/>
</dbReference>
<reference evidence="10" key="2">
    <citation type="journal article" date="2018" name="Plant J.">
        <title>The Sorghum bicolor reference genome: improved assembly, gene annotations, a transcriptome atlas, and signatures of genome organization.</title>
        <authorList>
            <person name="McCormick R.F."/>
            <person name="Truong S.K."/>
            <person name="Sreedasyam A."/>
            <person name="Jenkins J."/>
            <person name="Shu S."/>
            <person name="Sims D."/>
            <person name="Kennedy M."/>
            <person name="Amirebrahimi M."/>
            <person name="Weers B.D."/>
            <person name="McKinley B."/>
            <person name="Mattison A."/>
            <person name="Morishige D.T."/>
            <person name="Grimwood J."/>
            <person name="Schmutz J."/>
            <person name="Mullet J.E."/>
        </authorList>
    </citation>
    <scope>NUCLEOTIDE SEQUENCE [LARGE SCALE GENOMIC DNA]</scope>
    <source>
        <strain evidence="10">cv. BTx623</strain>
    </source>
</reference>
<feature type="compositionally biased region" description="Basic and acidic residues" evidence="5">
    <location>
        <begin position="422"/>
        <end position="454"/>
    </location>
</feature>
<dbReference type="STRING" id="4558.A0A1Z5REM5"/>
<dbReference type="GO" id="GO:0004386">
    <property type="term" value="F:helicase activity"/>
    <property type="evidence" value="ECO:0007669"/>
    <property type="project" value="UniProtKB-KW"/>
</dbReference>
<feature type="region of interest" description="Disordered" evidence="5">
    <location>
        <begin position="422"/>
        <end position="489"/>
    </location>
</feature>
<dbReference type="GO" id="GO:0003723">
    <property type="term" value="F:RNA binding"/>
    <property type="evidence" value="ECO:0000318"/>
    <property type="project" value="GO_Central"/>
</dbReference>
<evidence type="ECO:0000259" key="7">
    <source>
        <dbReference type="Pfam" id="PF13087"/>
    </source>
</evidence>
<evidence type="ECO:0000313" key="10">
    <source>
        <dbReference type="Proteomes" id="UP000000768"/>
    </source>
</evidence>
<dbReference type="Pfam" id="PF13086">
    <property type="entry name" value="AAA_11"/>
    <property type="match status" value="2"/>
</dbReference>
<feature type="domain" description="DNA2/NAM7 helicase helicase" evidence="6">
    <location>
        <begin position="643"/>
        <end position="724"/>
    </location>
</feature>
<dbReference type="InterPro" id="IPR041677">
    <property type="entry name" value="DNA2/NAM7_AAA_11"/>
</dbReference>
<evidence type="ECO:0000256" key="2">
    <source>
        <dbReference type="ARBA" id="ARBA00022801"/>
    </source>
</evidence>
<evidence type="ECO:0000313" key="9">
    <source>
        <dbReference type="EMBL" id="OQU82203.1"/>
    </source>
</evidence>
<evidence type="ECO:0000256" key="4">
    <source>
        <dbReference type="ARBA" id="ARBA00022840"/>
    </source>
</evidence>
<sequence>MGKFDLSYLENHVLSWSVDDVFNRDLFREKVKRIPETFASSKSYFGSFSYPLIEEVHADFFSSLDGCGHQSFIQVTQMEKLHVADDKIFLCFKVARPVEDERSREIYEPSEDDILVLSSRKPKQVSDLTRNVKSYILAKIVKGGEDDDDLPPDCFIARLSSELTVEADPVTRIPKEQLFAVVLVNMKTYNRIWTCLDMGKNRQKEVPPETNENQNVSHVTDTVDIVWQYKSKKMLFLMTDLLLYLYEGDRSIDGLGLENFRLNTSQLNAVADCVPVTGKFSSSVKLIWGPPGTGKTKTIGSLLWAMLISRRRTLACAPTNTAVLEVASRIVNLVHEFAASRDILLSDIVLFGNKKRMKIDEDHDLCTIFLSSRTQRLSKCFAKKPWSLYLSSLVHFLEKSVAEQHQLYTERVLTEMKEIERKNHEKNRREDHSVTSCNEGKDQEKDISDTIEIEHVDEEDYDNEEESDDEVDCSESEGVESDNVDDGCDPEPAKQTLVILPLNEFVRATFNELAEDLFNCMEVLQTDFPRSPTMGQSFQCMTDVTELLNILHTYINSDDDDVWLDGLLEEQIKQDNDPAKWPDLLASVHAEECLKSKFRKARSLCIQELQYLSKHLELPFWANCFHCSYYDYESHSKKIYYDYERDIRMYLLQKARCILCTVSSSFSLYNVPVDKDTSPLQMLIVDEAAQLKECETLIPMLLPSIRQAVFIGDECQLPALVKSKISENAYFGRSVFERLSSLEYNKHLLSVQYRMHPEISKFPVANFYDSKVSDGPNVVCKNYERKFLPGKMFGSYSFINVEGGHETTEKHSQSLKNTIEVAAVLWIVKRLFEESVLTGTKLSVGVVSPYNAQVRAIQEKLGKSCDMYEGFSVKVKSVDGFQGAEEDIIIMSTVRSNGDGSVGFLTNLQRTNVALTRAKHCLWIVGNVTTLAQSRSVWQRIVKDAMARGCLFDASDNKDLSNALVNAIIELDDSDNLARMDSLHIRMPMFQVLQNTPSILNYKAFQES</sequence>
<reference evidence="9 10" key="1">
    <citation type="journal article" date="2009" name="Nature">
        <title>The Sorghum bicolor genome and the diversification of grasses.</title>
        <authorList>
            <person name="Paterson A.H."/>
            <person name="Bowers J.E."/>
            <person name="Bruggmann R."/>
            <person name="Dubchak I."/>
            <person name="Grimwood J."/>
            <person name="Gundlach H."/>
            <person name="Haberer G."/>
            <person name="Hellsten U."/>
            <person name="Mitros T."/>
            <person name="Poliakov A."/>
            <person name="Schmutz J."/>
            <person name="Spannagl M."/>
            <person name="Tang H."/>
            <person name="Wang X."/>
            <person name="Wicker T."/>
            <person name="Bharti A.K."/>
            <person name="Chapman J."/>
            <person name="Feltus F.A."/>
            <person name="Gowik U."/>
            <person name="Grigoriev I.V."/>
            <person name="Lyons E."/>
            <person name="Maher C.A."/>
            <person name="Martis M."/>
            <person name="Narechania A."/>
            <person name="Otillar R.P."/>
            <person name="Penning B.W."/>
            <person name="Salamov A.A."/>
            <person name="Wang Y."/>
            <person name="Zhang L."/>
            <person name="Carpita N.C."/>
            <person name="Freeling M."/>
            <person name="Gingle A.R."/>
            <person name="Hash C.T."/>
            <person name="Keller B."/>
            <person name="Klein P."/>
            <person name="Kresovich S."/>
            <person name="McCann M.C."/>
            <person name="Ming R."/>
            <person name="Peterson D.G."/>
            <person name="Mehboob-ur-Rahman"/>
            <person name="Ware D."/>
            <person name="Westhoff P."/>
            <person name="Mayer K.F."/>
            <person name="Messing J."/>
            <person name="Rokhsar D.S."/>
        </authorList>
    </citation>
    <scope>NUCLEOTIDE SEQUENCE [LARGE SCALE GENOMIC DNA]</scope>
    <source>
        <strain evidence="10">cv. BTx623</strain>
    </source>
</reference>
<keyword evidence="3" id="KW-0347">Helicase</keyword>
<evidence type="ECO:0000256" key="1">
    <source>
        <dbReference type="ARBA" id="ARBA00022741"/>
    </source>
</evidence>
<feature type="domain" description="DUF6469" evidence="8">
    <location>
        <begin position="100"/>
        <end position="201"/>
    </location>
</feature>
<dbReference type="InterPro" id="IPR045529">
    <property type="entry name" value="DUF6469"/>
</dbReference>
<evidence type="ECO:0000259" key="6">
    <source>
        <dbReference type="Pfam" id="PF13086"/>
    </source>
</evidence>
<gene>
    <name evidence="9" type="ORF">SORBI_3006G190950</name>
</gene>
<evidence type="ECO:0000256" key="5">
    <source>
        <dbReference type="SAM" id="MobiDB-lite"/>
    </source>
</evidence>
<dbReference type="eggNOG" id="KOG1801">
    <property type="taxonomic scope" value="Eukaryota"/>
</dbReference>